<feature type="transmembrane region" description="Helical" evidence="1">
    <location>
        <begin position="6"/>
        <end position="28"/>
    </location>
</feature>
<dbReference type="NCBIfam" id="TIGR02226">
    <property type="entry name" value="two_anch"/>
    <property type="match status" value="1"/>
</dbReference>
<organism evidence="4 5">
    <name type="scientific">Phaeovulum vinaykumarii</name>
    <dbReference type="NCBI Taxonomy" id="407234"/>
    <lineage>
        <taxon>Bacteria</taxon>
        <taxon>Pseudomonadati</taxon>
        <taxon>Pseudomonadota</taxon>
        <taxon>Alphaproteobacteria</taxon>
        <taxon>Rhodobacterales</taxon>
        <taxon>Paracoccaceae</taxon>
        <taxon>Phaeovulum</taxon>
    </lineage>
</organism>
<feature type="domain" description="Aerotolerance regulator N-terminal" evidence="2">
    <location>
        <begin position="8"/>
        <end position="81"/>
    </location>
</feature>
<evidence type="ECO:0000259" key="3">
    <source>
        <dbReference type="Pfam" id="PF13709"/>
    </source>
</evidence>
<dbReference type="InterPro" id="IPR029062">
    <property type="entry name" value="Class_I_gatase-like"/>
</dbReference>
<accession>A0A1N7KRL6</accession>
<dbReference type="PANTHER" id="PTHR37464:SF1">
    <property type="entry name" value="BLL2463 PROTEIN"/>
    <property type="match status" value="1"/>
</dbReference>
<evidence type="ECO:0000313" key="4">
    <source>
        <dbReference type="EMBL" id="SIS64262.1"/>
    </source>
</evidence>
<evidence type="ECO:0000313" key="5">
    <source>
        <dbReference type="Proteomes" id="UP000186098"/>
    </source>
</evidence>
<dbReference type="AlphaFoldDB" id="A0A1N7KRL6"/>
<dbReference type="InterPro" id="IPR025297">
    <property type="entry name" value="DUF4159"/>
</dbReference>
<dbReference type="InterPro" id="IPR011933">
    <property type="entry name" value="Double_TM_dom"/>
</dbReference>
<evidence type="ECO:0000259" key="2">
    <source>
        <dbReference type="Pfam" id="PF07584"/>
    </source>
</evidence>
<dbReference type="InterPro" id="IPR024163">
    <property type="entry name" value="Aerotolerance_reg_N"/>
</dbReference>
<evidence type="ECO:0000256" key="1">
    <source>
        <dbReference type="SAM" id="Phobius"/>
    </source>
</evidence>
<keyword evidence="5" id="KW-1185">Reference proteome</keyword>
<dbReference type="EMBL" id="FTOM01000002">
    <property type="protein sequence ID" value="SIS64262.1"/>
    <property type="molecule type" value="Genomic_DNA"/>
</dbReference>
<proteinExistence type="predicted"/>
<protein>
    <submittedName>
        <fullName evidence="4">N-terminal double-transmembrane domain-containing protein</fullName>
    </submittedName>
</protein>
<dbReference type="SUPFAM" id="SSF52317">
    <property type="entry name" value="Class I glutamine amidotransferase-like"/>
    <property type="match status" value="1"/>
</dbReference>
<dbReference type="STRING" id="407234.SAMN05421795_10294"/>
<keyword evidence="1 4" id="KW-0812">Transmembrane</keyword>
<name>A0A1N7KRL6_9RHOB</name>
<dbReference type="Gene3D" id="3.40.50.880">
    <property type="match status" value="1"/>
</dbReference>
<keyword evidence="1" id="KW-1133">Transmembrane helix</keyword>
<dbReference type="RefSeq" id="WP_076363810.1">
    <property type="nucleotide sequence ID" value="NZ_FTOM01000002.1"/>
</dbReference>
<dbReference type="Pfam" id="PF13709">
    <property type="entry name" value="DUF4159"/>
    <property type="match status" value="1"/>
</dbReference>
<dbReference type="Gene3D" id="3.40.50.12140">
    <property type="entry name" value="Domain of unknown function DUF4159"/>
    <property type="match status" value="1"/>
</dbReference>
<reference evidence="5" key="1">
    <citation type="submission" date="2017-01" db="EMBL/GenBank/DDBJ databases">
        <authorList>
            <person name="Varghese N."/>
            <person name="Submissions S."/>
        </authorList>
    </citation>
    <scope>NUCLEOTIDE SEQUENCE [LARGE SCALE GENOMIC DNA]</scope>
    <source>
        <strain evidence="5">DSM 18714</strain>
    </source>
</reference>
<feature type="transmembrane region" description="Helical" evidence="1">
    <location>
        <begin position="61"/>
        <end position="83"/>
    </location>
</feature>
<sequence>MIAALGLGFAAPWVLWGLLGLPVLWLVLRALPPAPRRLRFAGLALLDGLPDAPPQAIRTPWWLVLLRALALALALIGFAGPVLGPVAAPEGGGTGPLLLVVDDSWAAARDWPTRRARAEDLARAAALSGRPVALFTPADPGPASVFAPGVDLAGLAPRPWLPRRPEDGWAAHLPQGSFDSLWLSDGVDWPGRARLRAVLDARGALRIEEPATPLIALGPARIEDGQIRLRLTRLGPAGAVTVQALGKGPDGAETVLSRAAAGPDAAEVVFDLPAELRNRITRFALVPAQGAQGVVLADDALRRRKVALVEGAGTREGLELLAPDLYLRAALSEGADLVEGTLQDMLQSAPDVIVLSDVANPPEAAALAQWVEKGGVLIRFAGPRMAAALAAAETGGPGRWRDAPEDPLLPVRLRGAGRSVGGTMSWGAPRALAPFPEGSPFAGLSVPAEVSVRRQLLAEPGPELAARTIAALEDGTPLVTRAARGAGQVVLFHVSANAEWSSIPLSGLFVAMLERLTASARVAGADGAAGAARLRGQTWVPGPVLDGFGALRPAEGMAGVPGARLAGAAPGPGLPPGLYRAGAQQVALNVVGADAPQPARWPDRLAPRTGPETAGRALGPLALVAALALLLADALAALALSGRLRGRGAALLLLVLAVPLSAPPLRADGMDIARATAAAREVVLAYVVTDDPQVDAASEAGLRGLSQTLSRRTAVEPGPPMAVDLENDDLALFTLIYWPVTPDQPAPSGAAYAQLNRFLGRGGMILFDTRDGDVSGFGLTSPAGARLRDLAAPLDIPPLAPVPGDHVLTRSFYLISGFPGRHEGAPVWVEAPADPAAPVEGGFYNANDGVTPVVIGGNDWAAAWAVDDQGRPMFPLGGIDGGWEQREMAYRFGVNLVMHVLTGNYKADQVHVPALLERLGQ</sequence>
<dbReference type="Pfam" id="PF07584">
    <property type="entry name" value="BatA"/>
    <property type="match status" value="1"/>
</dbReference>
<dbReference type="Proteomes" id="UP000186098">
    <property type="component" value="Unassembled WGS sequence"/>
</dbReference>
<dbReference type="PANTHER" id="PTHR37464">
    <property type="entry name" value="BLL2463 PROTEIN"/>
    <property type="match status" value="1"/>
</dbReference>
<keyword evidence="1" id="KW-0472">Membrane</keyword>
<feature type="domain" description="DUF4159" evidence="3">
    <location>
        <begin position="684"/>
        <end position="901"/>
    </location>
</feature>
<gene>
    <name evidence="4" type="ORF">SAMN05421795_10294</name>
</gene>